<protein>
    <submittedName>
        <fullName evidence="1">Uncharacterized protein</fullName>
    </submittedName>
</protein>
<dbReference type="AlphaFoldDB" id="H2XX09"/>
<evidence type="ECO:0000313" key="2">
    <source>
        <dbReference type="Proteomes" id="UP000008144"/>
    </source>
</evidence>
<reference evidence="1" key="3">
    <citation type="submission" date="2025-09" db="UniProtKB">
        <authorList>
            <consortium name="Ensembl"/>
        </authorList>
    </citation>
    <scope>IDENTIFICATION</scope>
</reference>
<dbReference type="Proteomes" id="UP000008144">
    <property type="component" value="Unassembled WGS sequence"/>
</dbReference>
<reference evidence="2" key="1">
    <citation type="journal article" date="2002" name="Science">
        <title>The draft genome of Ciona intestinalis: insights into chordate and vertebrate origins.</title>
        <authorList>
            <person name="Dehal P."/>
            <person name="Satou Y."/>
            <person name="Campbell R.K."/>
            <person name="Chapman J."/>
            <person name="Degnan B."/>
            <person name="De Tomaso A."/>
            <person name="Davidson B."/>
            <person name="Di Gregorio A."/>
            <person name="Gelpke M."/>
            <person name="Goodstein D.M."/>
            <person name="Harafuji N."/>
            <person name="Hastings K.E."/>
            <person name="Ho I."/>
            <person name="Hotta K."/>
            <person name="Huang W."/>
            <person name="Kawashima T."/>
            <person name="Lemaire P."/>
            <person name="Martinez D."/>
            <person name="Meinertzhagen I.A."/>
            <person name="Necula S."/>
            <person name="Nonaka M."/>
            <person name="Putnam N."/>
            <person name="Rash S."/>
            <person name="Saiga H."/>
            <person name="Satake M."/>
            <person name="Terry A."/>
            <person name="Yamada L."/>
            <person name="Wang H.G."/>
            <person name="Awazu S."/>
            <person name="Azumi K."/>
            <person name="Boore J."/>
            <person name="Branno M."/>
            <person name="Chin-Bow S."/>
            <person name="DeSantis R."/>
            <person name="Doyle S."/>
            <person name="Francino P."/>
            <person name="Keys D.N."/>
            <person name="Haga S."/>
            <person name="Hayashi H."/>
            <person name="Hino K."/>
            <person name="Imai K.S."/>
            <person name="Inaba K."/>
            <person name="Kano S."/>
            <person name="Kobayashi K."/>
            <person name="Kobayashi M."/>
            <person name="Lee B.I."/>
            <person name="Makabe K.W."/>
            <person name="Manohar C."/>
            <person name="Matassi G."/>
            <person name="Medina M."/>
            <person name="Mochizuki Y."/>
            <person name="Mount S."/>
            <person name="Morishita T."/>
            <person name="Miura S."/>
            <person name="Nakayama A."/>
            <person name="Nishizaka S."/>
            <person name="Nomoto H."/>
            <person name="Ohta F."/>
            <person name="Oishi K."/>
            <person name="Rigoutsos I."/>
            <person name="Sano M."/>
            <person name="Sasaki A."/>
            <person name="Sasakura Y."/>
            <person name="Shoguchi E."/>
            <person name="Shin-i T."/>
            <person name="Spagnuolo A."/>
            <person name="Stainier D."/>
            <person name="Suzuki M.M."/>
            <person name="Tassy O."/>
            <person name="Takatori N."/>
            <person name="Tokuoka M."/>
            <person name="Yagi K."/>
            <person name="Yoshizaki F."/>
            <person name="Wada S."/>
            <person name="Zhang C."/>
            <person name="Hyatt P.D."/>
            <person name="Larimer F."/>
            <person name="Detter C."/>
            <person name="Doggett N."/>
            <person name="Glavina T."/>
            <person name="Hawkins T."/>
            <person name="Richardson P."/>
            <person name="Lucas S."/>
            <person name="Kohara Y."/>
            <person name="Levine M."/>
            <person name="Satoh N."/>
            <person name="Rokhsar D.S."/>
        </authorList>
    </citation>
    <scope>NUCLEOTIDE SEQUENCE [LARGE SCALE GENOMIC DNA]</scope>
</reference>
<reference evidence="1" key="2">
    <citation type="submission" date="2025-08" db="UniProtKB">
        <authorList>
            <consortium name="Ensembl"/>
        </authorList>
    </citation>
    <scope>IDENTIFICATION</scope>
</reference>
<dbReference type="HOGENOM" id="CLU_2637344_0_0_1"/>
<dbReference type="Ensembl" id="ENSCINT00000034440.1">
    <property type="protein sequence ID" value="ENSCINP00000034193.1"/>
    <property type="gene ID" value="ENSCING00000020700.1"/>
</dbReference>
<name>H2XX09_CIOIN</name>
<organism evidence="1 2">
    <name type="scientific">Ciona intestinalis</name>
    <name type="common">Transparent sea squirt</name>
    <name type="synonym">Ascidia intestinalis</name>
    <dbReference type="NCBI Taxonomy" id="7719"/>
    <lineage>
        <taxon>Eukaryota</taxon>
        <taxon>Metazoa</taxon>
        <taxon>Chordata</taxon>
        <taxon>Tunicata</taxon>
        <taxon>Ascidiacea</taxon>
        <taxon>Phlebobranchia</taxon>
        <taxon>Cionidae</taxon>
        <taxon>Ciona</taxon>
    </lineage>
</organism>
<keyword evidence="2" id="KW-1185">Reference proteome</keyword>
<proteinExistence type="predicted"/>
<evidence type="ECO:0000313" key="1">
    <source>
        <dbReference type="Ensembl" id="ENSCINP00000034193.1"/>
    </source>
</evidence>
<accession>H2XX09</accession>
<sequence>MLSSRHDVDSVTLIVNDVDSVTLIVKNLKALLLNVFNFNKSGRDCCDLIQYRLLQVNYLHVGLLGSPSLSLCWWLFK</sequence>
<dbReference type="InParanoid" id="H2XX09"/>